<dbReference type="Proteomes" id="UP000054911">
    <property type="component" value="Unassembled WGS sequence"/>
</dbReference>
<evidence type="ECO:0000313" key="2">
    <source>
        <dbReference type="EMBL" id="SAK63369.1"/>
    </source>
</evidence>
<organism evidence="2 3">
    <name type="scientific">Caballeronia pedi</name>
    <dbReference type="NCBI Taxonomy" id="1777141"/>
    <lineage>
        <taxon>Bacteria</taxon>
        <taxon>Pseudomonadati</taxon>
        <taxon>Pseudomonadota</taxon>
        <taxon>Betaproteobacteria</taxon>
        <taxon>Burkholderiales</taxon>
        <taxon>Burkholderiaceae</taxon>
        <taxon>Caballeronia</taxon>
    </lineage>
</organism>
<comment type="caution">
    <text evidence="2">The sequence shown here is derived from an EMBL/GenBank/DDBJ whole genome shotgun (WGS) entry which is preliminary data.</text>
</comment>
<keyword evidence="2" id="KW-0255">Endonuclease</keyword>
<keyword evidence="2" id="KW-0378">Hydrolase</keyword>
<dbReference type="InterPro" id="IPR019080">
    <property type="entry name" value="YqaJ_viral_recombinase"/>
</dbReference>
<keyword evidence="2" id="KW-0540">Nuclease</keyword>
<dbReference type="RefSeq" id="WP_061175333.1">
    <property type="nucleotide sequence ID" value="NZ_FCOE02000008.1"/>
</dbReference>
<keyword evidence="3" id="KW-1185">Reference proteome</keyword>
<dbReference type="GO" id="GO:0004519">
    <property type="term" value="F:endonuclease activity"/>
    <property type="evidence" value="ECO:0007669"/>
    <property type="project" value="UniProtKB-KW"/>
</dbReference>
<dbReference type="EMBL" id="FCOE02000008">
    <property type="protein sequence ID" value="SAK63369.1"/>
    <property type="molecule type" value="Genomic_DNA"/>
</dbReference>
<gene>
    <name evidence="2" type="ORF">AWB80_02857</name>
</gene>
<dbReference type="OrthoDB" id="46225at2"/>
<dbReference type="InterPro" id="IPR011604">
    <property type="entry name" value="PDDEXK-like_dom_sf"/>
</dbReference>
<evidence type="ECO:0000259" key="1">
    <source>
        <dbReference type="Pfam" id="PF09588"/>
    </source>
</evidence>
<dbReference type="Gene3D" id="3.90.320.10">
    <property type="match status" value="1"/>
</dbReference>
<dbReference type="NCBIfam" id="TIGR03033">
    <property type="entry name" value="phage_rel_nuc"/>
    <property type="match status" value="1"/>
</dbReference>
<dbReference type="InterPro" id="IPR011335">
    <property type="entry name" value="Restrct_endonuc-II-like"/>
</dbReference>
<accession>A0A158B069</accession>
<reference evidence="2" key="1">
    <citation type="submission" date="2016-01" db="EMBL/GenBank/DDBJ databases">
        <authorList>
            <person name="Peeters C."/>
        </authorList>
    </citation>
    <scope>NUCLEOTIDE SEQUENCE [LARGE SCALE GENOMIC DNA]</scope>
    <source>
        <strain evidence="2">LMG 29323</strain>
    </source>
</reference>
<sequence>MNKIDRATMLATRSLGIGGSECAAACGLDARVTRRELFERKKRRVADVEDNERMMAGRFVEPAIANWASEKYDIQVYQRHQTLTHPKYPWMRANVDRLRRGVKVGVEIKNVDLMVHRYSGEWGEEGSSIVPEPYYLQCMHYMIVLDYPEWELIACVGGNSLCRYHIERDPEVVELVIDNEHEFWQCVERDEPPEFDYTHPSTIGLLKRLYPGTGGGVIELPGEAMHWHATLVSAKKRRDGYDEVVEGCKAHLLDLMGDAAIGKLPGVGEYRRKIVQRKGYEVAPTEYVDFRFTKPKGLNDDE</sequence>
<proteinExistence type="predicted"/>
<dbReference type="SUPFAM" id="SSF52980">
    <property type="entry name" value="Restriction endonuclease-like"/>
    <property type="match status" value="1"/>
</dbReference>
<evidence type="ECO:0000313" key="3">
    <source>
        <dbReference type="Proteomes" id="UP000054911"/>
    </source>
</evidence>
<protein>
    <submittedName>
        <fullName evidence="2">Endonuclease</fullName>
    </submittedName>
</protein>
<dbReference type="AlphaFoldDB" id="A0A158B069"/>
<name>A0A158B069_9BURK</name>
<dbReference type="InterPro" id="IPR017482">
    <property type="entry name" value="Lambda-type_endonuclease"/>
</dbReference>
<feature type="domain" description="YqaJ viral recombinase" evidence="1">
    <location>
        <begin position="11"/>
        <end position="145"/>
    </location>
</feature>
<dbReference type="STRING" id="1777141.AWB80_02857"/>
<dbReference type="Pfam" id="PF09588">
    <property type="entry name" value="YqaJ"/>
    <property type="match status" value="1"/>
</dbReference>